<proteinExistence type="predicted"/>
<comment type="caution">
    <text evidence="1">The sequence shown here is derived from an EMBL/GenBank/DDBJ whole genome shotgun (WGS) entry which is preliminary data.</text>
</comment>
<keyword evidence="2" id="KW-1185">Reference proteome</keyword>
<reference evidence="1 2" key="1">
    <citation type="submission" date="2019-10" db="EMBL/GenBank/DDBJ databases">
        <title>Unraveling microbial dark matter from salterns through culturing: the case of the genus Halosegnis.</title>
        <authorList>
            <person name="Duran-Viseras A."/>
            <person name="Andrei A.-S."/>
            <person name="Vera-Gargallo B."/>
            <person name="Ghai R."/>
            <person name="Sanchez-Porro C."/>
            <person name="Ventosa A."/>
        </authorList>
    </citation>
    <scope>NUCLEOTIDE SEQUENCE [LARGE SCALE GENOMIC DNA]</scope>
    <source>
        <strain evidence="1 2">F18-79</strain>
    </source>
</reference>
<dbReference type="Proteomes" id="UP000326865">
    <property type="component" value="Unassembled WGS sequence"/>
</dbReference>
<dbReference type="EMBL" id="QKKZ01000002">
    <property type="protein sequence ID" value="KAB7514690.1"/>
    <property type="molecule type" value="Genomic_DNA"/>
</dbReference>
<sequence>MGTVSARLSEDMEAELESYLDAEGVDRSTAVRQLLAEQLSTWREERAVEQVIRGEITLSAAAEVAGVDVWTLAALVRDREQSWVDSEGIEADIESFDA</sequence>
<evidence type="ECO:0008006" key="3">
    <source>
        <dbReference type="Google" id="ProtNLM"/>
    </source>
</evidence>
<organism evidence="1 2">
    <name type="scientific">Halosegnis rubeus</name>
    <dbReference type="NCBI Taxonomy" id="2212850"/>
    <lineage>
        <taxon>Archaea</taxon>
        <taxon>Methanobacteriati</taxon>
        <taxon>Methanobacteriota</taxon>
        <taxon>Stenosarchaea group</taxon>
        <taxon>Halobacteria</taxon>
        <taxon>Halobacteriales</taxon>
        <taxon>Natronomonadaceae</taxon>
        <taxon>Halosegnis</taxon>
    </lineage>
</organism>
<gene>
    <name evidence="1" type="ORF">DM867_06125</name>
</gene>
<evidence type="ECO:0000313" key="2">
    <source>
        <dbReference type="Proteomes" id="UP000326865"/>
    </source>
</evidence>
<name>A0A5N5U7S6_9EURY</name>
<dbReference type="AlphaFoldDB" id="A0A5N5U7S6"/>
<evidence type="ECO:0000313" key="1">
    <source>
        <dbReference type="EMBL" id="KAB7514690.1"/>
    </source>
</evidence>
<dbReference type="RefSeq" id="WP_152133932.1">
    <property type="nucleotide sequence ID" value="NZ_QKKZ01000002.1"/>
</dbReference>
<protein>
    <recommendedName>
        <fullName evidence="3">Ribbon-helix-helix protein CopG domain-containing protein</fullName>
    </recommendedName>
</protein>
<accession>A0A5N5U7S6</accession>